<evidence type="ECO:0000313" key="2">
    <source>
        <dbReference type="Proteomes" id="UP000285301"/>
    </source>
</evidence>
<name>A0A3S3PWR6_9ACAR</name>
<proteinExistence type="predicted"/>
<dbReference type="OrthoDB" id="6420627at2759"/>
<keyword evidence="2" id="KW-1185">Reference proteome</keyword>
<gene>
    <name evidence="1" type="ORF">B4U79_14128</name>
</gene>
<dbReference type="EMBL" id="NCKU01016805">
    <property type="protein sequence ID" value="RWR99127.1"/>
    <property type="molecule type" value="Genomic_DNA"/>
</dbReference>
<protein>
    <submittedName>
        <fullName evidence="1">Uncharacterized protein</fullName>
    </submittedName>
</protein>
<evidence type="ECO:0000313" key="1">
    <source>
        <dbReference type="EMBL" id="RWR99127.1"/>
    </source>
</evidence>
<reference evidence="1 2" key="1">
    <citation type="journal article" date="2018" name="Gigascience">
        <title>Genomes of trombidid mites reveal novel predicted allergens and laterally-transferred genes associated with secondary metabolism.</title>
        <authorList>
            <person name="Dong X."/>
            <person name="Chaisiri K."/>
            <person name="Xia D."/>
            <person name="Armstrong S.D."/>
            <person name="Fang Y."/>
            <person name="Donnelly M.J."/>
            <person name="Kadowaki T."/>
            <person name="McGarry J.W."/>
            <person name="Darby A.C."/>
            <person name="Makepeace B.L."/>
        </authorList>
    </citation>
    <scope>NUCLEOTIDE SEQUENCE [LARGE SCALE GENOMIC DNA]</scope>
    <source>
        <strain evidence="1">UoL-WK</strain>
    </source>
</reference>
<dbReference type="PANTHER" id="PTHR46585">
    <property type="entry name" value="INTEGRASE CORE DOMAIN CONTAINING PROTEIN"/>
    <property type="match status" value="1"/>
</dbReference>
<sequence length="166" mass="19307">LAKINAYDNEGRIRDSKGEFISNSSLIQLLSHAMTASRILLAEKEFIDLLYEADVDPDLIINDNVKMNKDNRDLLYELYYNPKEPSCFSSDIKLYNAARLKSPTITLNDVKNWLSSQICYTLHKSLRRKFIRNPIIISAIDEQWQADLVDMQEFSAFNDNYKYILT</sequence>
<dbReference type="Proteomes" id="UP000285301">
    <property type="component" value="Unassembled WGS sequence"/>
</dbReference>
<comment type="caution">
    <text evidence="1">The sequence shown here is derived from an EMBL/GenBank/DDBJ whole genome shotgun (WGS) entry which is preliminary data.</text>
</comment>
<feature type="non-terminal residue" evidence="1">
    <location>
        <position position="166"/>
    </location>
</feature>
<organism evidence="1 2">
    <name type="scientific">Dinothrombium tinctorium</name>
    <dbReference type="NCBI Taxonomy" id="1965070"/>
    <lineage>
        <taxon>Eukaryota</taxon>
        <taxon>Metazoa</taxon>
        <taxon>Ecdysozoa</taxon>
        <taxon>Arthropoda</taxon>
        <taxon>Chelicerata</taxon>
        <taxon>Arachnida</taxon>
        <taxon>Acari</taxon>
        <taxon>Acariformes</taxon>
        <taxon>Trombidiformes</taxon>
        <taxon>Prostigmata</taxon>
        <taxon>Anystina</taxon>
        <taxon>Parasitengona</taxon>
        <taxon>Trombidioidea</taxon>
        <taxon>Trombidiidae</taxon>
        <taxon>Dinothrombium</taxon>
    </lineage>
</organism>
<accession>A0A3S3PWR6</accession>
<dbReference type="PANTHER" id="PTHR46585:SF1">
    <property type="entry name" value="CHROMO DOMAIN-CONTAINING PROTEIN"/>
    <property type="match status" value="1"/>
</dbReference>
<dbReference type="AlphaFoldDB" id="A0A3S3PWR6"/>
<feature type="non-terminal residue" evidence="1">
    <location>
        <position position="1"/>
    </location>
</feature>